<dbReference type="Pfam" id="PF00561">
    <property type="entry name" value="Abhydrolase_1"/>
    <property type="match status" value="1"/>
</dbReference>
<evidence type="ECO:0000256" key="3">
    <source>
        <dbReference type="PIRSR" id="PIRSR001112-1"/>
    </source>
</evidence>
<dbReference type="SUPFAM" id="SSF53474">
    <property type="entry name" value="alpha/beta-Hydrolases"/>
    <property type="match status" value="1"/>
</dbReference>
<feature type="compositionally biased region" description="Acidic residues" evidence="4">
    <location>
        <begin position="39"/>
        <end position="59"/>
    </location>
</feature>
<dbReference type="EMBL" id="JAIFTL010000004">
    <property type="protein sequence ID" value="KAG9327439.1"/>
    <property type="molecule type" value="Genomic_DNA"/>
</dbReference>
<dbReference type="Proteomes" id="UP000717515">
    <property type="component" value="Unassembled WGS sequence"/>
</dbReference>
<accession>A0A9P8IET2</accession>
<comment type="similarity">
    <text evidence="1">Belongs to the peptidase S33 family.</text>
</comment>
<feature type="domain" description="AB hydrolase-1" evidence="5">
    <location>
        <begin position="181"/>
        <end position="313"/>
    </location>
</feature>
<feature type="active site" description="Nucleophile" evidence="3">
    <location>
        <position position="256"/>
    </location>
</feature>
<dbReference type="PRINTS" id="PR00412">
    <property type="entry name" value="EPOXHYDRLASE"/>
</dbReference>
<dbReference type="Gene3D" id="3.40.50.1820">
    <property type="entry name" value="alpha/beta hydrolase"/>
    <property type="match status" value="1"/>
</dbReference>
<name>A0A9P8IET2_MORAP</name>
<dbReference type="GO" id="GO:0097176">
    <property type="term" value="P:epoxide metabolic process"/>
    <property type="evidence" value="ECO:0007669"/>
    <property type="project" value="TreeGrafter"/>
</dbReference>
<dbReference type="PANTHER" id="PTHR21661">
    <property type="entry name" value="EPOXIDE HYDROLASE 1-RELATED"/>
    <property type="match status" value="1"/>
</dbReference>
<feature type="active site" description="Proton donor" evidence="3">
    <location>
        <position position="403"/>
    </location>
</feature>
<dbReference type="AlphaFoldDB" id="A0A9P8IET2"/>
<gene>
    <name evidence="6" type="ORF">KVV02_000388</name>
</gene>
<protein>
    <recommendedName>
        <fullName evidence="5">AB hydrolase-1 domain-containing protein</fullName>
    </recommendedName>
</protein>
<proteinExistence type="inferred from homology"/>
<evidence type="ECO:0000256" key="1">
    <source>
        <dbReference type="ARBA" id="ARBA00010088"/>
    </source>
</evidence>
<evidence type="ECO:0000313" key="7">
    <source>
        <dbReference type="Proteomes" id="UP000717515"/>
    </source>
</evidence>
<dbReference type="PANTHER" id="PTHR21661:SF35">
    <property type="entry name" value="EPOXIDE HYDROLASE"/>
    <property type="match status" value="1"/>
</dbReference>
<feature type="compositionally biased region" description="Low complexity" evidence="4">
    <location>
        <begin position="21"/>
        <end position="33"/>
    </location>
</feature>
<organism evidence="6 7">
    <name type="scientific">Mortierella alpina</name>
    <name type="common">Oleaginous fungus</name>
    <name type="synonym">Mortierella renispora</name>
    <dbReference type="NCBI Taxonomy" id="64518"/>
    <lineage>
        <taxon>Eukaryota</taxon>
        <taxon>Fungi</taxon>
        <taxon>Fungi incertae sedis</taxon>
        <taxon>Mucoromycota</taxon>
        <taxon>Mortierellomycotina</taxon>
        <taxon>Mortierellomycetes</taxon>
        <taxon>Mortierellales</taxon>
        <taxon>Mortierellaceae</taxon>
        <taxon>Mortierella</taxon>
    </lineage>
</organism>
<evidence type="ECO:0000259" key="5">
    <source>
        <dbReference type="Pfam" id="PF00561"/>
    </source>
</evidence>
<dbReference type="InterPro" id="IPR000073">
    <property type="entry name" value="AB_hydrolase_1"/>
</dbReference>
<comment type="caution">
    <text evidence="6">The sequence shown here is derived from an EMBL/GenBank/DDBJ whole genome shotgun (WGS) entry which is preliminary data.</text>
</comment>
<evidence type="ECO:0000313" key="6">
    <source>
        <dbReference type="EMBL" id="KAG9327439.1"/>
    </source>
</evidence>
<feature type="region of interest" description="Disordered" evidence="4">
    <location>
        <begin position="1"/>
        <end position="60"/>
    </location>
</feature>
<feature type="active site" description="Proton acceptor" evidence="3">
    <location>
        <position position="460"/>
    </location>
</feature>
<evidence type="ECO:0000256" key="2">
    <source>
        <dbReference type="ARBA" id="ARBA00022801"/>
    </source>
</evidence>
<evidence type="ECO:0000256" key="4">
    <source>
        <dbReference type="SAM" id="MobiDB-lite"/>
    </source>
</evidence>
<keyword evidence="2" id="KW-0378">Hydrolase</keyword>
<feature type="compositionally biased region" description="Polar residues" evidence="4">
    <location>
        <begin position="1"/>
        <end position="10"/>
    </location>
</feature>
<reference evidence="6" key="1">
    <citation type="submission" date="2021-07" db="EMBL/GenBank/DDBJ databases">
        <title>Draft genome of Mortierella alpina, strain LL118, isolated from an aspen leaf litter sample.</title>
        <authorList>
            <person name="Yang S."/>
            <person name="Vinatzer B.A."/>
        </authorList>
    </citation>
    <scope>NUCLEOTIDE SEQUENCE</scope>
    <source>
        <strain evidence="6">LL118</strain>
    </source>
</reference>
<dbReference type="InterPro" id="IPR016292">
    <property type="entry name" value="Epoxide_hydrolase"/>
</dbReference>
<sequence length="496" mass="56782">MSNAASSTLEDSFVSVHEKSASASSDTAATSSTPKKEDVDDNDDDDDEFEEDMEGDEDPACPQRMELSALRPNLIPTLQARLTRASYPQQLEAAGWAYGTESNVLKMLTREWLHNYDWEKELGSLNRDYEHWTCRVNGLDIHYVRHDPWAELVEDPVTGEVLEGPFAGKTMVNDKGQIIMPLLLLHGWPGTWYEFGKAIQLLKKRGRFQIIVPSLPGFGWSQAPYEKRFGLRAIAKTFHELMLHLGYDHYVAQGGDWGSVIARTMAMLYPENCLAIHVNMLPCLPPRPWTRPFEFARAITGFLLPSVVYRSKPRERASIEGLKEYASQESGYFAIQSTRPQTLGYALHDSPVGLLSWLTEKYLGWADLDPSQPETWPFTKTELLTQIMIYHSTETITSSMRIYYEVRATQDMKWLLRRPLPKSVLVGVGVWNKELFMVPRAWAEDWMNIVSWHEFPKGGHFAAFERPVEFEKEITDFFTSDLVLDQFTAKRHGFKV</sequence>
<dbReference type="InterPro" id="IPR000639">
    <property type="entry name" value="Epox_hydrolase-like"/>
</dbReference>
<dbReference type="GO" id="GO:0004301">
    <property type="term" value="F:epoxide hydrolase activity"/>
    <property type="evidence" value="ECO:0007669"/>
    <property type="project" value="TreeGrafter"/>
</dbReference>
<dbReference type="InterPro" id="IPR029058">
    <property type="entry name" value="AB_hydrolase_fold"/>
</dbReference>
<dbReference type="PIRSF" id="PIRSF001112">
    <property type="entry name" value="Epoxide_hydrolase"/>
    <property type="match status" value="1"/>
</dbReference>